<feature type="compositionally biased region" description="Basic and acidic residues" evidence="3">
    <location>
        <begin position="1236"/>
        <end position="1246"/>
    </location>
</feature>
<dbReference type="STRING" id="1935.B1H20_03970"/>
<feature type="region of interest" description="Disordered" evidence="3">
    <location>
        <begin position="457"/>
        <end position="503"/>
    </location>
</feature>
<dbReference type="GeneID" id="63978660"/>
<dbReference type="OrthoDB" id="3202351at2"/>
<feature type="compositionally biased region" description="Basic and acidic residues" evidence="3">
    <location>
        <begin position="1128"/>
        <end position="1151"/>
    </location>
</feature>
<feature type="compositionally biased region" description="Low complexity" evidence="3">
    <location>
        <begin position="646"/>
        <end position="660"/>
    </location>
</feature>
<evidence type="ECO:0000256" key="1">
    <source>
        <dbReference type="ARBA" id="ARBA00023054"/>
    </source>
</evidence>
<dbReference type="RefSeq" id="WP_030121237.1">
    <property type="nucleotide sequence ID" value="NZ_CP020570.1"/>
</dbReference>
<sequence length="1593" mass="170090">MYELSRVRLYSIGPAGARYADTVLDLRGVGAPVPDPAPAQAEFFEDEPVGPPRRPAPAGVLFLENGGGKSVLLKLIFSVMLPGHRNTLGGASSGVLRKFLLADDCGHVALEWQHTLTGECVVVGKVSEWRGRQVSNDPRKFAEAWYSFRPGPGLSLDSLPVAESSAVGRPAEGVSGARGRRRTMKGFRDALMDAGKFYAHLDVHWEEIHDRWNEHLGDLGLDPELFRYQREMNADEGEAAGLFAVKKDSDFTDLLLRAVTDTRDTDGLADLVSGFGNKLGRRAELTAERDFTAGSVDLLGRIVEATDTRARTRDIHAAAERRTRTLARRLSARAAEERGRTAELAEQVTAAAHTVTGAESTRGRRALIAAELAYRHASLALTAAEKSAAAGRRELVEARTLHSAWQAAEAVLRHRAAADRSARVAAAIREAERDAAPALAARSAAATDLVRALHRAAEEGERLANEEEERSDTLQATGERAHRDATVAATEAQRARSEAGHLRQRLAEVGQETAEAVRAGWLDDSAPDADPARAALAASDAEQSAVAAWDTAREAARSAADTAREAAAAESRAELAAARAADGARAAEQSHQDELRAAESIAADPRLAELLGLPTATGVPHPRRETGEGTPGAGQGGAGRPGGDGTAPTGPDAEAAAATTDRGVALADQPVAQRPLTAEEFDRSADELRELLDQSVAAAERRLFDLRTAAADDARILGALGEGGLLPPGPDVLATVEYLGEHGIPALPGWRYLAQAVDPADHAAVLAARPELVDGVVITDPDAHTRARDVLGGAALLPRSAVAVGTAAALLAPVPAPGAGPDGRGEGVFLVPPNPAMHDEHAADEERHALRSRAAARDEDIRTLAARLSGDRALASRIGSWRADCPPGMLAELAEAAATARTAAESAEAVLAEARTVRAEADEAAADTARVRDERQEAAQRARRAADALAGLAHRLRERAGWQARLRELVDEAAESEARAGVCLDLARAADEDRRAAQRAGDDARRTARALRAERAEIAGVPEVLPEEDESKSRTALPTLREAYRAASQLYEKVGVGADLRAEQARAESDESAALAELDRLTNKVRTRAAQLLESTDGADGPSRQAATARAEAHVQLLETRASTASEHLGRLRGEAERLAPDDERPHHTELPEELAPADAESAQALLRTATAELADATAALDTARAAHGELLHAHRTAEDSAGGFDETAALLRDLLRDHGAEEGAEDPAPYSGTLEEARQSAAESRRSLRGCNADLSAAESAVREASDILVRHANSTRYEQVRTPARQQIRELPASALPEHARKWADAFAPRLRVLTDELVQLERNRDSIVDRLRGLVESALTTLRSAQRLSQLPEGLGEWSGQEFLRIRFEEPDQATLTERLGEVIDEATHAALKKNSDLRRDGMSLLLRGVEAALRPKGIAVEILKPDAVLRAERVPVGQMGDVFSGGQLLTAAIALYCTMAALRSNDRGRDRHRHAGTLFLDNPIGRANATYLLELQRAVSDALGVQLLYTTGLFDTTALAEFPLVIRLRNDADLRAGLKYISVEEHLRPGLPQQDPEGETVHGEITATRMFKRNEQGAAEPAAAPQPDA</sequence>
<feature type="coiled-coil region" evidence="2">
    <location>
        <begin position="1160"/>
        <end position="1187"/>
    </location>
</feature>
<evidence type="ECO:0000313" key="5">
    <source>
        <dbReference type="Proteomes" id="UP000192445"/>
    </source>
</evidence>
<name>A0A1V0U681_STRVN</name>
<keyword evidence="1 2" id="KW-0175">Coiled coil</keyword>
<dbReference type="Proteomes" id="UP000192445">
    <property type="component" value="Chromosome"/>
</dbReference>
<gene>
    <name evidence="4" type="ORF">B1H20_03970</name>
</gene>
<accession>A0A1V0U681</accession>
<feature type="compositionally biased region" description="Gly residues" evidence="3">
    <location>
        <begin position="629"/>
        <end position="645"/>
    </location>
</feature>
<feature type="region of interest" description="Disordered" evidence="3">
    <location>
        <begin position="1092"/>
        <end position="1155"/>
    </location>
</feature>
<feature type="region of interest" description="Disordered" evidence="3">
    <location>
        <begin position="1222"/>
        <end position="1246"/>
    </location>
</feature>
<protein>
    <recommendedName>
        <fullName evidence="6">Chromosome segregation ATPase</fullName>
    </recommendedName>
</protein>
<dbReference type="KEGG" id="svu:B1H20_03970"/>
<dbReference type="EMBL" id="CP020570">
    <property type="protein sequence ID" value="ARF60637.1"/>
    <property type="molecule type" value="Genomic_DNA"/>
</dbReference>
<feature type="region of interest" description="Disordered" evidence="3">
    <location>
        <begin position="614"/>
        <end position="660"/>
    </location>
</feature>
<evidence type="ECO:0000256" key="2">
    <source>
        <dbReference type="SAM" id="Coils"/>
    </source>
</evidence>
<proteinExistence type="predicted"/>
<evidence type="ECO:0000313" key="4">
    <source>
        <dbReference type="EMBL" id="ARF60637.1"/>
    </source>
</evidence>
<organism evidence="4 5">
    <name type="scientific">Streptomyces violaceoruber</name>
    <dbReference type="NCBI Taxonomy" id="1935"/>
    <lineage>
        <taxon>Bacteria</taxon>
        <taxon>Bacillati</taxon>
        <taxon>Actinomycetota</taxon>
        <taxon>Actinomycetes</taxon>
        <taxon>Kitasatosporales</taxon>
        <taxon>Streptomycetaceae</taxon>
        <taxon>Streptomyces</taxon>
        <taxon>Streptomyces violaceoruber group</taxon>
    </lineage>
</organism>
<evidence type="ECO:0000256" key="3">
    <source>
        <dbReference type="SAM" id="MobiDB-lite"/>
    </source>
</evidence>
<evidence type="ECO:0008006" key="6">
    <source>
        <dbReference type="Google" id="ProtNLM"/>
    </source>
</evidence>
<dbReference type="PANTHER" id="PTHR32083">
    <property type="entry name" value="CILIA AND FLAGELLA-ASSOCIATED PROTEIN 58-RELATED"/>
    <property type="match status" value="1"/>
</dbReference>
<reference evidence="4 5" key="1">
    <citation type="submission" date="2017-03" db="EMBL/GenBank/DDBJ databases">
        <title>Complete Genome Sequence of a natural compounds producer, Streptomyces violaceus S21.</title>
        <authorList>
            <person name="Zhong C."/>
            <person name="Zhao Z."/>
            <person name="Fu J."/>
            <person name="Zong G."/>
            <person name="Qin R."/>
            <person name="Cao G."/>
        </authorList>
    </citation>
    <scope>NUCLEOTIDE SEQUENCE [LARGE SCALE GENOMIC DNA]</scope>
    <source>
        <strain evidence="4 5">S21</strain>
    </source>
</reference>